<name>A0ABN8YXJ6_RANTA</name>
<feature type="compositionally biased region" description="Polar residues" evidence="1">
    <location>
        <begin position="128"/>
        <end position="139"/>
    </location>
</feature>
<dbReference type="Proteomes" id="UP001176941">
    <property type="component" value="Chromosome 24"/>
</dbReference>
<dbReference type="EMBL" id="OX459960">
    <property type="protein sequence ID" value="CAI9165366.1"/>
    <property type="molecule type" value="Genomic_DNA"/>
</dbReference>
<protein>
    <submittedName>
        <fullName evidence="2">Uncharacterized protein</fullName>
    </submittedName>
</protein>
<feature type="region of interest" description="Disordered" evidence="1">
    <location>
        <begin position="98"/>
        <end position="139"/>
    </location>
</feature>
<organism evidence="2 3">
    <name type="scientific">Rangifer tarandus platyrhynchus</name>
    <name type="common">Svalbard reindeer</name>
    <dbReference type="NCBI Taxonomy" id="3082113"/>
    <lineage>
        <taxon>Eukaryota</taxon>
        <taxon>Metazoa</taxon>
        <taxon>Chordata</taxon>
        <taxon>Craniata</taxon>
        <taxon>Vertebrata</taxon>
        <taxon>Euteleostomi</taxon>
        <taxon>Mammalia</taxon>
        <taxon>Eutheria</taxon>
        <taxon>Laurasiatheria</taxon>
        <taxon>Artiodactyla</taxon>
        <taxon>Ruminantia</taxon>
        <taxon>Pecora</taxon>
        <taxon>Cervidae</taxon>
        <taxon>Odocoileinae</taxon>
        <taxon>Rangifer</taxon>
    </lineage>
</organism>
<keyword evidence="3" id="KW-1185">Reference proteome</keyword>
<gene>
    <name evidence="2" type="ORF">MRATA1EN1_LOCUS14328</name>
</gene>
<sequence length="139" mass="14681">MLLSHWSELGPVATLSSKGGWEMDAGRQLGVLATETAGGWLLHLVTHHTVDEPGSSPALVMGAGTRGWPSAVWDSPGESPVGKARWSGEPWHWQHAQSDILPSFVPKKPGPSGHSLSGHLPISHPSPAESSSQAIRSSF</sequence>
<evidence type="ECO:0000313" key="2">
    <source>
        <dbReference type="EMBL" id="CAI9165366.1"/>
    </source>
</evidence>
<accession>A0ABN8YXJ6</accession>
<evidence type="ECO:0000256" key="1">
    <source>
        <dbReference type="SAM" id="MobiDB-lite"/>
    </source>
</evidence>
<proteinExistence type="predicted"/>
<reference evidence="2" key="1">
    <citation type="submission" date="2023-04" db="EMBL/GenBank/DDBJ databases">
        <authorList>
            <consortium name="ELIXIR-Norway"/>
        </authorList>
    </citation>
    <scope>NUCLEOTIDE SEQUENCE [LARGE SCALE GENOMIC DNA]</scope>
</reference>
<evidence type="ECO:0000313" key="3">
    <source>
        <dbReference type="Proteomes" id="UP001176941"/>
    </source>
</evidence>